<feature type="region of interest" description="Disordered" evidence="5">
    <location>
        <begin position="1"/>
        <end position="44"/>
    </location>
</feature>
<dbReference type="Pfam" id="PF00877">
    <property type="entry name" value="NLPC_P60"/>
    <property type="match status" value="1"/>
</dbReference>
<evidence type="ECO:0000259" key="6">
    <source>
        <dbReference type="PROSITE" id="PS51935"/>
    </source>
</evidence>
<evidence type="ECO:0000256" key="4">
    <source>
        <dbReference type="ARBA" id="ARBA00022807"/>
    </source>
</evidence>
<dbReference type="PANTHER" id="PTHR47359:SF3">
    <property type="entry name" value="NLP_P60 DOMAIN-CONTAINING PROTEIN-RELATED"/>
    <property type="match status" value="1"/>
</dbReference>
<dbReference type="InterPro" id="IPR051794">
    <property type="entry name" value="PG_Endopeptidase_C40"/>
</dbReference>
<dbReference type="AlphaFoldDB" id="A0A543ISV5"/>
<keyword evidence="8" id="KW-1185">Reference proteome</keyword>
<proteinExistence type="inferred from homology"/>
<feature type="compositionally biased region" description="Gly residues" evidence="5">
    <location>
        <begin position="359"/>
        <end position="373"/>
    </location>
</feature>
<evidence type="ECO:0000256" key="2">
    <source>
        <dbReference type="ARBA" id="ARBA00022670"/>
    </source>
</evidence>
<feature type="region of interest" description="Disordered" evidence="5">
    <location>
        <begin position="144"/>
        <end position="165"/>
    </location>
</feature>
<protein>
    <submittedName>
        <fullName evidence="7">NlpC/P60 family protein</fullName>
    </submittedName>
</protein>
<comment type="similarity">
    <text evidence="1">Belongs to the peptidase C40 family.</text>
</comment>
<evidence type="ECO:0000313" key="7">
    <source>
        <dbReference type="EMBL" id="TQM73666.1"/>
    </source>
</evidence>
<dbReference type="PROSITE" id="PS51935">
    <property type="entry name" value="NLPC_P60"/>
    <property type="match status" value="1"/>
</dbReference>
<keyword evidence="4" id="KW-0788">Thiol protease</keyword>
<evidence type="ECO:0000256" key="5">
    <source>
        <dbReference type="SAM" id="MobiDB-lite"/>
    </source>
</evidence>
<keyword evidence="3" id="KW-0378">Hydrolase</keyword>
<feature type="region of interest" description="Disordered" evidence="5">
    <location>
        <begin position="344"/>
        <end position="385"/>
    </location>
</feature>
<name>A0A543ISV5_9ACTN</name>
<comment type="caution">
    <text evidence="7">The sequence shown here is derived from an EMBL/GenBank/DDBJ whole genome shotgun (WGS) entry which is preliminary data.</text>
</comment>
<feature type="compositionally biased region" description="Gly residues" evidence="5">
    <location>
        <begin position="149"/>
        <end position="160"/>
    </location>
</feature>
<organism evidence="7 8">
    <name type="scientific">Thermopolyspora flexuosa</name>
    <dbReference type="NCBI Taxonomy" id="103836"/>
    <lineage>
        <taxon>Bacteria</taxon>
        <taxon>Bacillati</taxon>
        <taxon>Actinomycetota</taxon>
        <taxon>Actinomycetes</taxon>
        <taxon>Streptosporangiales</taxon>
        <taxon>Streptosporangiaceae</taxon>
        <taxon>Thermopolyspora</taxon>
    </lineage>
</organism>
<feature type="domain" description="NlpC/P60" evidence="6">
    <location>
        <begin position="390"/>
        <end position="519"/>
    </location>
</feature>
<gene>
    <name evidence="7" type="ORF">FHX40_0319</name>
</gene>
<dbReference type="Gene3D" id="3.90.1720.10">
    <property type="entry name" value="endopeptidase domain like (from Nostoc punctiforme)"/>
    <property type="match status" value="1"/>
</dbReference>
<dbReference type="SUPFAM" id="SSF54001">
    <property type="entry name" value="Cysteine proteinases"/>
    <property type="match status" value="1"/>
</dbReference>
<dbReference type="InterPro" id="IPR038765">
    <property type="entry name" value="Papain-like_cys_pep_sf"/>
</dbReference>
<evidence type="ECO:0000256" key="1">
    <source>
        <dbReference type="ARBA" id="ARBA00007074"/>
    </source>
</evidence>
<dbReference type="GO" id="GO:0008234">
    <property type="term" value="F:cysteine-type peptidase activity"/>
    <property type="evidence" value="ECO:0007669"/>
    <property type="project" value="UniProtKB-KW"/>
</dbReference>
<keyword evidence="2" id="KW-0645">Protease</keyword>
<dbReference type="PANTHER" id="PTHR47359">
    <property type="entry name" value="PEPTIDOGLYCAN DL-ENDOPEPTIDASE CWLO"/>
    <property type="match status" value="1"/>
</dbReference>
<dbReference type="Proteomes" id="UP000319213">
    <property type="component" value="Unassembled WGS sequence"/>
</dbReference>
<evidence type="ECO:0000256" key="3">
    <source>
        <dbReference type="ARBA" id="ARBA00022801"/>
    </source>
</evidence>
<accession>A0A543ISV5</accession>
<dbReference type="RefSeq" id="WP_229788848.1">
    <property type="nucleotide sequence ID" value="NZ_BMPV01000004.1"/>
</dbReference>
<evidence type="ECO:0000313" key="8">
    <source>
        <dbReference type="Proteomes" id="UP000319213"/>
    </source>
</evidence>
<feature type="compositionally biased region" description="Basic and acidic residues" evidence="5">
    <location>
        <begin position="346"/>
        <end position="356"/>
    </location>
</feature>
<reference evidence="7 8" key="1">
    <citation type="submission" date="2019-06" db="EMBL/GenBank/DDBJ databases">
        <title>Sequencing the genomes of 1000 actinobacteria strains.</title>
        <authorList>
            <person name="Klenk H.-P."/>
        </authorList>
    </citation>
    <scope>NUCLEOTIDE SEQUENCE [LARGE SCALE GENOMIC DNA]</scope>
    <source>
        <strain evidence="7 8">DSM 43186</strain>
    </source>
</reference>
<dbReference type="GO" id="GO:0006508">
    <property type="term" value="P:proteolysis"/>
    <property type="evidence" value="ECO:0007669"/>
    <property type="project" value="UniProtKB-KW"/>
</dbReference>
<feature type="compositionally biased region" description="Basic and acidic residues" evidence="5">
    <location>
        <begin position="1"/>
        <end position="13"/>
    </location>
</feature>
<dbReference type="EMBL" id="VFPQ01000001">
    <property type="protein sequence ID" value="TQM73666.1"/>
    <property type="molecule type" value="Genomic_DNA"/>
</dbReference>
<sequence>MLEPRARHPEPSSRPRTGQPAVPAPTPPYAHPGRPQGASPHQAAAFVPPFVHLVPGAFPAPPGAVPGTPGRPPRRDGPVRWALRRLATSRRTAPVVAVLLTGVLTADLVALGALEAADEAAPPARTAVAAREPGDPHRYVAATRDPAGASGGAGAQGGADAGTASQVQVAPVERLREPHLFVVAGRTLPDSAVARVRRLKGVAAVETADAAEVTLDGKRVHTLGVNPSTFRAYTPEITARSDALWRNIAAGDVAVSFVLGRDGGVALGAVVDGGGRRLRVGAWATVGIGPIDAVVSHDTARLLGMPERNALVVSAPGTDLRGLRRRLLRVLPKGTQVAVIDPGYVEPRRPARDHTTGDGTAGGGAGDAGGGGHDLPEETADRPAGSFLSDEQRNTVLTAAASRIGRPYVWGAAGPDAFDCSGLVQWAYAQAGVRMPRVTTAQWATGPRIPLSEARPGDLLFWRRDPTNPGYISHVAIHWGDGRMLHAPRTGDVVKIAPIPMAGFAGAVRVDPEVAARVR</sequence>
<dbReference type="InterPro" id="IPR000064">
    <property type="entry name" value="NLP_P60_dom"/>
</dbReference>